<keyword evidence="4" id="KW-1133">Transmembrane helix</keyword>
<feature type="signal peptide" evidence="5">
    <location>
        <begin position="1"/>
        <end position="20"/>
    </location>
</feature>
<dbReference type="Gene3D" id="2.130.10.10">
    <property type="entry name" value="YVTN repeat-like/Quinoprotein amine dehydrogenase"/>
    <property type="match status" value="2"/>
</dbReference>
<evidence type="ECO:0000256" key="1">
    <source>
        <dbReference type="ARBA" id="ARBA00023015"/>
    </source>
</evidence>
<dbReference type="Gene3D" id="2.60.40.10">
    <property type="entry name" value="Immunoglobulins"/>
    <property type="match status" value="1"/>
</dbReference>
<dbReference type="InterPro" id="IPR011123">
    <property type="entry name" value="Y_Y_Y"/>
</dbReference>
<accession>A0ABW5TQH4</accession>
<dbReference type="InterPro" id="IPR018062">
    <property type="entry name" value="HTH_AraC-typ_CS"/>
</dbReference>
<sequence length="867" mass="99341">MKQIINLFTIFILALTTAEAQDLVFHPLNVKNGLSDNQVRYIIQLPDGRMVFKTSGNINIYDGANFKYIHQDSRHIYPLKGYDGFYRIYQSSDSTLWIKDHQKLMLVDLTTEKYISNLANYFKNIGFKEQIDDVFIDNKQRLWLRSGNKLSLKNHSIVLDLSDNDGVLQDVDSDKDCLYFFYNTGAIVCYELKSKIKKYIANAYPESQKAIFKNTSLIVKGKNGFYQLRNGSKGGFFFFDLKKRTWEKLLQTPYTLNTLVVDANGIASISCANGIWIINSISRKKSYLPTILKKDGSKLNTEISTLLYDRQGGLWLGTANQGLLYYHPDQYMFTQIGRSYFPNNDGKDIIVQSFAEDKIGNIYVKCQSEIYRYLSNSPSGNSLELIDIAHLSADIIKKLNIEKSTQTFSTNNTAQLTDKHGFKWTGTADGLKVFDPLTRKQRTLYTKDGLSNNFVQAIIQDRSQNIWITTSYGINKLRTMPKSGKIYITSFGANSGTLEGEYVQGAAFESSDGRLFFGGINGFSILEPNLPSIDKLPFRPIFTNLFLRGQKVELGTSYDGSVILSKSAPYIKHIDLAYNQTFLTFEFSALNYQNLSQTYYRYQLEGIDKQWREIFSSRAEDHLNTSGILRIAYTNLPPGKYRLKVMASNNNLEWKGHVALLNFTIHPPWWKTTLAYVIFVAVAVLLTVVIIYSYLHNVRKRLEQTHREEILLIRIRNLINQQYLLHSEDKPWLKITDQEFKNIEPNSTSADIHNQAEAAFITKAMSLVEKNLDVADYSVEQLSRDLNMDRTGLYRKLITLMDKSPSLFIRNIRVEKAAEMILEGKLSIAEIADRVGFSSSSYLSKCFQQRYGCKPSEYVNLYKNQHS</sequence>
<dbReference type="EMBL" id="JBHULV010000017">
    <property type="protein sequence ID" value="MFD2731263.1"/>
    <property type="molecule type" value="Genomic_DNA"/>
</dbReference>
<dbReference type="PROSITE" id="PS00041">
    <property type="entry name" value="HTH_ARAC_FAMILY_1"/>
    <property type="match status" value="1"/>
</dbReference>
<dbReference type="InterPro" id="IPR009057">
    <property type="entry name" value="Homeodomain-like_sf"/>
</dbReference>
<dbReference type="Pfam" id="PF12833">
    <property type="entry name" value="HTH_18"/>
    <property type="match status" value="1"/>
</dbReference>
<evidence type="ECO:0000256" key="4">
    <source>
        <dbReference type="SAM" id="Phobius"/>
    </source>
</evidence>
<dbReference type="Proteomes" id="UP001597546">
    <property type="component" value="Unassembled WGS sequence"/>
</dbReference>
<evidence type="ECO:0000256" key="2">
    <source>
        <dbReference type="ARBA" id="ARBA00023125"/>
    </source>
</evidence>
<comment type="caution">
    <text evidence="7">The sequence shown here is derived from an EMBL/GenBank/DDBJ whole genome shotgun (WGS) entry which is preliminary data.</text>
</comment>
<organism evidence="7 8">
    <name type="scientific">Pedobacter alpinus</name>
    <dbReference type="NCBI Taxonomy" id="1590643"/>
    <lineage>
        <taxon>Bacteria</taxon>
        <taxon>Pseudomonadati</taxon>
        <taxon>Bacteroidota</taxon>
        <taxon>Sphingobacteriia</taxon>
        <taxon>Sphingobacteriales</taxon>
        <taxon>Sphingobacteriaceae</taxon>
        <taxon>Pedobacter</taxon>
    </lineage>
</organism>
<evidence type="ECO:0000313" key="7">
    <source>
        <dbReference type="EMBL" id="MFD2731263.1"/>
    </source>
</evidence>
<dbReference type="RefSeq" id="WP_379041073.1">
    <property type="nucleotide sequence ID" value="NZ_JBHSKW010000007.1"/>
</dbReference>
<dbReference type="Pfam" id="PF07495">
    <property type="entry name" value="Y_Y_Y"/>
    <property type="match status" value="1"/>
</dbReference>
<dbReference type="SUPFAM" id="SSF63829">
    <property type="entry name" value="Calcium-dependent phosphotriesterase"/>
    <property type="match status" value="2"/>
</dbReference>
<keyword evidence="8" id="KW-1185">Reference proteome</keyword>
<feature type="chain" id="PRO_5045183311" evidence="5">
    <location>
        <begin position="21"/>
        <end position="867"/>
    </location>
</feature>
<dbReference type="Gene3D" id="1.10.10.60">
    <property type="entry name" value="Homeodomain-like"/>
    <property type="match status" value="1"/>
</dbReference>
<dbReference type="PANTHER" id="PTHR43280">
    <property type="entry name" value="ARAC-FAMILY TRANSCRIPTIONAL REGULATOR"/>
    <property type="match status" value="1"/>
</dbReference>
<proteinExistence type="predicted"/>
<dbReference type="InterPro" id="IPR015943">
    <property type="entry name" value="WD40/YVTN_repeat-like_dom_sf"/>
</dbReference>
<dbReference type="SMART" id="SM00342">
    <property type="entry name" value="HTH_ARAC"/>
    <property type="match status" value="1"/>
</dbReference>
<keyword evidence="2" id="KW-0238">DNA-binding</keyword>
<feature type="domain" description="HTH araC/xylS-type" evidence="6">
    <location>
        <begin position="762"/>
        <end position="861"/>
    </location>
</feature>
<keyword evidence="5" id="KW-0732">Signal</keyword>
<dbReference type="InterPro" id="IPR018060">
    <property type="entry name" value="HTH_AraC"/>
</dbReference>
<evidence type="ECO:0000259" key="6">
    <source>
        <dbReference type="PROSITE" id="PS01124"/>
    </source>
</evidence>
<dbReference type="SUPFAM" id="SSF46689">
    <property type="entry name" value="Homeodomain-like"/>
    <property type="match status" value="1"/>
</dbReference>
<keyword evidence="1" id="KW-0805">Transcription regulation</keyword>
<keyword evidence="3" id="KW-0804">Transcription</keyword>
<reference evidence="8" key="1">
    <citation type="journal article" date="2019" name="Int. J. Syst. Evol. Microbiol.">
        <title>The Global Catalogue of Microorganisms (GCM) 10K type strain sequencing project: providing services to taxonomists for standard genome sequencing and annotation.</title>
        <authorList>
            <consortium name="The Broad Institute Genomics Platform"/>
            <consortium name="The Broad Institute Genome Sequencing Center for Infectious Disease"/>
            <person name="Wu L."/>
            <person name="Ma J."/>
        </authorList>
    </citation>
    <scope>NUCLEOTIDE SEQUENCE [LARGE SCALE GENOMIC DNA]</scope>
    <source>
        <strain evidence="8">KCTC 42456</strain>
    </source>
</reference>
<protein>
    <submittedName>
        <fullName evidence="7">Helix-turn-helix domain-containing protein</fullName>
    </submittedName>
</protein>
<dbReference type="InterPro" id="IPR013783">
    <property type="entry name" value="Ig-like_fold"/>
</dbReference>
<keyword evidence="4" id="KW-0812">Transmembrane</keyword>
<keyword evidence="4" id="KW-0472">Membrane</keyword>
<dbReference type="Pfam" id="PF07494">
    <property type="entry name" value="Reg_prop"/>
    <property type="match status" value="2"/>
</dbReference>
<gene>
    <name evidence="7" type="ORF">ACFSSE_06060</name>
</gene>
<dbReference type="PANTHER" id="PTHR43280:SF2">
    <property type="entry name" value="HTH-TYPE TRANSCRIPTIONAL REGULATOR EXSA"/>
    <property type="match status" value="1"/>
</dbReference>
<evidence type="ECO:0000256" key="5">
    <source>
        <dbReference type="SAM" id="SignalP"/>
    </source>
</evidence>
<evidence type="ECO:0000256" key="3">
    <source>
        <dbReference type="ARBA" id="ARBA00023163"/>
    </source>
</evidence>
<evidence type="ECO:0000313" key="8">
    <source>
        <dbReference type="Proteomes" id="UP001597546"/>
    </source>
</evidence>
<dbReference type="PROSITE" id="PS01124">
    <property type="entry name" value="HTH_ARAC_FAMILY_2"/>
    <property type="match status" value="1"/>
</dbReference>
<feature type="transmembrane region" description="Helical" evidence="4">
    <location>
        <begin position="674"/>
        <end position="695"/>
    </location>
</feature>
<dbReference type="InterPro" id="IPR011110">
    <property type="entry name" value="Reg_prop"/>
</dbReference>
<name>A0ABW5TQH4_9SPHI</name>